<sequence>MLNPFVRKYCFTVLGLGLSFYSVLAQTLFHESRIKPRYENLVAIEETPQENFNEELDLSEADDLEIIDDLDEDEFGTEEERTFFSAFMENARFSLKHEFGYGFQAPQKILSNRSSLRLEWESNFSENLLFFFDGKGSIHHSNDHLTKAQNHSPEAYGTSNLRELYLQGSYGDWSFKVGRQIVIWGESENSVLDEVSPQDQSEVYFTSLEDSRIGQNLIRINYFSSQWDWDMFVNPDTQTNKLPEEHTEYYIPLPENDTDYDVHETMPFQTEVGFHVKRNVESGDFAFYAAKLNENQPFYQQKSEQIG</sequence>
<name>A0A382MY72_9ZZZZ</name>
<feature type="non-terminal residue" evidence="1">
    <location>
        <position position="307"/>
    </location>
</feature>
<evidence type="ECO:0000313" key="1">
    <source>
        <dbReference type="EMBL" id="SVC52412.1"/>
    </source>
</evidence>
<accession>A0A382MY72</accession>
<organism evidence="1">
    <name type="scientific">marine metagenome</name>
    <dbReference type="NCBI Taxonomy" id="408172"/>
    <lineage>
        <taxon>unclassified sequences</taxon>
        <taxon>metagenomes</taxon>
        <taxon>ecological metagenomes</taxon>
    </lineage>
</organism>
<dbReference type="InterPro" id="IPR010727">
    <property type="entry name" value="DUF1302"/>
</dbReference>
<protein>
    <submittedName>
        <fullName evidence="1">Uncharacterized protein</fullName>
    </submittedName>
</protein>
<dbReference type="Pfam" id="PF06980">
    <property type="entry name" value="DUF1302"/>
    <property type="match status" value="1"/>
</dbReference>
<dbReference type="AlphaFoldDB" id="A0A382MY72"/>
<reference evidence="1" key="1">
    <citation type="submission" date="2018-05" db="EMBL/GenBank/DDBJ databases">
        <authorList>
            <person name="Lanie J.A."/>
            <person name="Ng W.-L."/>
            <person name="Kazmierczak K.M."/>
            <person name="Andrzejewski T.M."/>
            <person name="Davidsen T.M."/>
            <person name="Wayne K.J."/>
            <person name="Tettelin H."/>
            <person name="Glass J.I."/>
            <person name="Rusch D."/>
            <person name="Podicherti R."/>
            <person name="Tsui H.-C.T."/>
            <person name="Winkler M.E."/>
        </authorList>
    </citation>
    <scope>NUCLEOTIDE SEQUENCE</scope>
</reference>
<proteinExistence type="predicted"/>
<gene>
    <name evidence="1" type="ORF">METZ01_LOCUS305266</name>
</gene>
<dbReference type="EMBL" id="UINC01095938">
    <property type="protein sequence ID" value="SVC52412.1"/>
    <property type="molecule type" value="Genomic_DNA"/>
</dbReference>